<feature type="non-terminal residue" evidence="1">
    <location>
        <position position="1"/>
    </location>
</feature>
<comment type="caution">
    <text evidence="1">The sequence shown here is derived from an EMBL/GenBank/DDBJ whole genome shotgun (WGS) entry which is preliminary data.</text>
</comment>
<feature type="non-terminal residue" evidence="1">
    <location>
        <position position="69"/>
    </location>
</feature>
<dbReference type="Proteomes" id="UP001434883">
    <property type="component" value="Unassembled WGS sequence"/>
</dbReference>
<evidence type="ECO:0000313" key="1">
    <source>
        <dbReference type="EMBL" id="MEQ2204502.1"/>
    </source>
</evidence>
<sequence length="69" mass="7586">TGSLCCISSYQSLMPIEAWWVVQSTAPSWLRTMPSCGPSCSLYAITTELTFMAQTPDDPGRMQSSCWMG</sequence>
<evidence type="ECO:0000313" key="2">
    <source>
        <dbReference type="Proteomes" id="UP001434883"/>
    </source>
</evidence>
<keyword evidence="2" id="KW-1185">Reference proteome</keyword>
<accession>A0ABV0RAI9</accession>
<dbReference type="EMBL" id="JAHRIN010036542">
    <property type="protein sequence ID" value="MEQ2204502.1"/>
    <property type="molecule type" value="Genomic_DNA"/>
</dbReference>
<reference evidence="1 2" key="1">
    <citation type="submission" date="2021-06" db="EMBL/GenBank/DDBJ databases">
        <authorList>
            <person name="Palmer J.M."/>
        </authorList>
    </citation>
    <scope>NUCLEOTIDE SEQUENCE [LARGE SCALE GENOMIC DNA]</scope>
    <source>
        <strain evidence="1 2">XC_2019</strain>
        <tissue evidence="1">Muscle</tissue>
    </source>
</reference>
<organism evidence="1 2">
    <name type="scientific">Xenoophorus captivus</name>
    <dbReference type="NCBI Taxonomy" id="1517983"/>
    <lineage>
        <taxon>Eukaryota</taxon>
        <taxon>Metazoa</taxon>
        <taxon>Chordata</taxon>
        <taxon>Craniata</taxon>
        <taxon>Vertebrata</taxon>
        <taxon>Euteleostomi</taxon>
        <taxon>Actinopterygii</taxon>
        <taxon>Neopterygii</taxon>
        <taxon>Teleostei</taxon>
        <taxon>Neoteleostei</taxon>
        <taxon>Acanthomorphata</taxon>
        <taxon>Ovalentaria</taxon>
        <taxon>Atherinomorphae</taxon>
        <taxon>Cyprinodontiformes</taxon>
        <taxon>Goodeidae</taxon>
        <taxon>Xenoophorus</taxon>
    </lineage>
</organism>
<proteinExistence type="predicted"/>
<protein>
    <submittedName>
        <fullName evidence="1">Uncharacterized protein</fullName>
    </submittedName>
</protein>
<gene>
    <name evidence="1" type="ORF">XENOCAPTIV_014121</name>
</gene>
<name>A0ABV0RAI9_9TELE</name>